<sequence>MSFFRFFWLRNLIRKNTNPIPVDKAALWKNRLAIAYALIAWNAFGFVLYQICSGKGDWATYHGLSEEKKASAGHEWAKLLKIDNAKVYRVEGFSVKEVIDEKESDSQL</sequence>
<accession>A0A9N9TRK1</accession>
<gene>
    <name evidence="2" type="ORF">PHYEVI_LOCUS8253</name>
</gene>
<name>A0A9N9TRK1_PHYSR</name>
<reference evidence="2" key="1">
    <citation type="submission" date="2022-01" db="EMBL/GenBank/DDBJ databases">
        <authorList>
            <person name="King R."/>
        </authorList>
    </citation>
    <scope>NUCLEOTIDE SEQUENCE</scope>
</reference>
<proteinExistence type="predicted"/>
<organism evidence="2 3">
    <name type="scientific">Phyllotreta striolata</name>
    <name type="common">Striped flea beetle</name>
    <name type="synonym">Crioceris striolata</name>
    <dbReference type="NCBI Taxonomy" id="444603"/>
    <lineage>
        <taxon>Eukaryota</taxon>
        <taxon>Metazoa</taxon>
        <taxon>Ecdysozoa</taxon>
        <taxon>Arthropoda</taxon>
        <taxon>Hexapoda</taxon>
        <taxon>Insecta</taxon>
        <taxon>Pterygota</taxon>
        <taxon>Neoptera</taxon>
        <taxon>Endopterygota</taxon>
        <taxon>Coleoptera</taxon>
        <taxon>Polyphaga</taxon>
        <taxon>Cucujiformia</taxon>
        <taxon>Chrysomeloidea</taxon>
        <taxon>Chrysomelidae</taxon>
        <taxon>Galerucinae</taxon>
        <taxon>Alticini</taxon>
        <taxon>Phyllotreta</taxon>
    </lineage>
</organism>
<evidence type="ECO:0000313" key="3">
    <source>
        <dbReference type="Proteomes" id="UP001153712"/>
    </source>
</evidence>
<evidence type="ECO:0000256" key="1">
    <source>
        <dbReference type="SAM" id="Phobius"/>
    </source>
</evidence>
<dbReference type="AlphaFoldDB" id="A0A9N9TRK1"/>
<keyword evidence="1" id="KW-0472">Membrane</keyword>
<keyword evidence="3" id="KW-1185">Reference proteome</keyword>
<dbReference type="OrthoDB" id="6354412at2759"/>
<dbReference type="Proteomes" id="UP001153712">
    <property type="component" value="Chromosome 5"/>
</dbReference>
<keyword evidence="1" id="KW-0812">Transmembrane</keyword>
<keyword evidence="1" id="KW-1133">Transmembrane helix</keyword>
<feature type="transmembrane region" description="Helical" evidence="1">
    <location>
        <begin position="33"/>
        <end position="52"/>
    </location>
</feature>
<evidence type="ECO:0000313" key="2">
    <source>
        <dbReference type="EMBL" id="CAG9861930.1"/>
    </source>
</evidence>
<dbReference type="EMBL" id="OU900098">
    <property type="protein sequence ID" value="CAG9861930.1"/>
    <property type="molecule type" value="Genomic_DNA"/>
</dbReference>
<protein>
    <submittedName>
        <fullName evidence="2">Uncharacterized protein</fullName>
    </submittedName>
</protein>